<keyword evidence="3" id="KW-1185">Reference proteome</keyword>
<sequence length="158" mass="17495">MNHAETLPAVTVCLRDLEIDPSVADVQSAWNDSGRPLTPRDFQDLLHASTPATPLPDEAQAPEYQRLQYLRRSVIPHPSSSSPSMPTYGLHSTQSPLAPGAKMDAVTTRPLSALGQPSRRDTYHVRRREVEQPGVRNDYADLASKAPEQNMRTKTGRK</sequence>
<feature type="region of interest" description="Disordered" evidence="1">
    <location>
        <begin position="75"/>
        <end position="158"/>
    </location>
</feature>
<evidence type="ECO:0000313" key="2">
    <source>
        <dbReference type="EMBL" id="KAE8155360.1"/>
    </source>
</evidence>
<organism evidence="2 3">
    <name type="scientific">Aspergillus avenaceus</name>
    <dbReference type="NCBI Taxonomy" id="36643"/>
    <lineage>
        <taxon>Eukaryota</taxon>
        <taxon>Fungi</taxon>
        <taxon>Dikarya</taxon>
        <taxon>Ascomycota</taxon>
        <taxon>Pezizomycotina</taxon>
        <taxon>Eurotiomycetes</taxon>
        <taxon>Eurotiomycetidae</taxon>
        <taxon>Eurotiales</taxon>
        <taxon>Aspergillaceae</taxon>
        <taxon>Aspergillus</taxon>
        <taxon>Aspergillus subgen. Circumdati</taxon>
    </lineage>
</organism>
<feature type="compositionally biased region" description="Basic and acidic residues" evidence="1">
    <location>
        <begin position="118"/>
        <end position="131"/>
    </location>
</feature>
<feature type="compositionally biased region" description="Low complexity" evidence="1">
    <location>
        <begin position="75"/>
        <end position="86"/>
    </location>
</feature>
<dbReference type="Proteomes" id="UP000325780">
    <property type="component" value="Unassembled WGS sequence"/>
</dbReference>
<protein>
    <submittedName>
        <fullName evidence="2">Uncharacterized protein</fullName>
    </submittedName>
</protein>
<gene>
    <name evidence="2" type="ORF">BDV25DRAFT_135109</name>
</gene>
<evidence type="ECO:0000313" key="3">
    <source>
        <dbReference type="Proteomes" id="UP000325780"/>
    </source>
</evidence>
<accession>A0A5N6U9U2</accession>
<dbReference type="AlphaFoldDB" id="A0A5N6U9U2"/>
<dbReference type="EMBL" id="ML742023">
    <property type="protein sequence ID" value="KAE8155360.1"/>
    <property type="molecule type" value="Genomic_DNA"/>
</dbReference>
<proteinExistence type="predicted"/>
<name>A0A5N6U9U2_ASPAV</name>
<evidence type="ECO:0000256" key="1">
    <source>
        <dbReference type="SAM" id="MobiDB-lite"/>
    </source>
</evidence>
<reference evidence="2 3" key="1">
    <citation type="submission" date="2019-04" db="EMBL/GenBank/DDBJ databases">
        <title>Friends and foes A comparative genomics study of 23 Aspergillus species from section Flavi.</title>
        <authorList>
            <consortium name="DOE Joint Genome Institute"/>
            <person name="Kjaerbolling I."/>
            <person name="Vesth T."/>
            <person name="Frisvad J.C."/>
            <person name="Nybo J.L."/>
            <person name="Theobald S."/>
            <person name="Kildgaard S."/>
            <person name="Isbrandt T."/>
            <person name="Kuo A."/>
            <person name="Sato A."/>
            <person name="Lyhne E.K."/>
            <person name="Kogle M.E."/>
            <person name="Wiebenga A."/>
            <person name="Kun R.S."/>
            <person name="Lubbers R.J."/>
            <person name="Makela M.R."/>
            <person name="Barry K."/>
            <person name="Chovatia M."/>
            <person name="Clum A."/>
            <person name="Daum C."/>
            <person name="Haridas S."/>
            <person name="He G."/>
            <person name="LaButti K."/>
            <person name="Lipzen A."/>
            <person name="Mondo S."/>
            <person name="Riley R."/>
            <person name="Salamov A."/>
            <person name="Simmons B.A."/>
            <person name="Magnuson J.K."/>
            <person name="Henrissat B."/>
            <person name="Mortensen U.H."/>
            <person name="Larsen T.O."/>
            <person name="Devries R.P."/>
            <person name="Grigoriev I.V."/>
            <person name="Machida M."/>
            <person name="Baker S.E."/>
            <person name="Andersen M.R."/>
        </authorList>
    </citation>
    <scope>NUCLEOTIDE SEQUENCE [LARGE SCALE GENOMIC DNA]</scope>
    <source>
        <strain evidence="2 3">IBT 18842</strain>
    </source>
</reference>